<evidence type="ECO:0000313" key="2">
    <source>
        <dbReference type="Proteomes" id="UP000254487"/>
    </source>
</evidence>
<dbReference type="EMBL" id="UGLW01000002">
    <property type="protein sequence ID" value="STU54375.1"/>
    <property type="molecule type" value="Genomic_DNA"/>
</dbReference>
<reference evidence="1 2" key="1">
    <citation type="submission" date="2018-06" db="EMBL/GenBank/DDBJ databases">
        <authorList>
            <consortium name="Pathogen Informatics"/>
            <person name="Doyle S."/>
        </authorList>
    </citation>
    <scope>NUCLEOTIDE SEQUENCE [LARGE SCALE GENOMIC DNA]</scope>
    <source>
        <strain evidence="1 2">NCTC10313</strain>
    </source>
</reference>
<dbReference type="Proteomes" id="UP000254487">
    <property type="component" value="Unassembled WGS sequence"/>
</dbReference>
<evidence type="ECO:0000313" key="1">
    <source>
        <dbReference type="EMBL" id="STU54375.1"/>
    </source>
</evidence>
<organism evidence="1 2">
    <name type="scientific">Klebsiella pneumoniae subsp. ozaenae</name>
    <dbReference type="NCBI Taxonomy" id="574"/>
    <lineage>
        <taxon>Bacteria</taxon>
        <taxon>Pseudomonadati</taxon>
        <taxon>Pseudomonadota</taxon>
        <taxon>Gammaproteobacteria</taxon>
        <taxon>Enterobacterales</taxon>
        <taxon>Enterobacteriaceae</taxon>
        <taxon>Klebsiella/Raoultella group</taxon>
        <taxon>Klebsiella</taxon>
        <taxon>Klebsiella pneumoniae complex</taxon>
    </lineage>
</organism>
<dbReference type="AlphaFoldDB" id="A0A377YTR8"/>
<protein>
    <submittedName>
        <fullName evidence="1">Uncharacterized protein</fullName>
    </submittedName>
</protein>
<accession>A0A377YTR8</accession>
<name>A0A377YTR8_KLEPO</name>
<proteinExistence type="predicted"/>
<sequence length="73" mass="8684">MEYLLDHQRVHVDQANLQQMQRQNRQLLLFQTVCRHLSAFTIKNERICTIPVFHYVQPFIYLNAKIFGANIPA</sequence>
<gene>
    <name evidence="1" type="ORF">NCTC10313_00119</name>
</gene>